<dbReference type="CDD" id="cd17359">
    <property type="entry name" value="MFS_XylE_like"/>
    <property type="match status" value="1"/>
</dbReference>
<evidence type="ECO:0000256" key="10">
    <source>
        <dbReference type="SAM" id="MobiDB-lite"/>
    </source>
</evidence>
<feature type="region of interest" description="Disordered" evidence="10">
    <location>
        <begin position="1"/>
        <end position="44"/>
    </location>
</feature>
<feature type="transmembrane region" description="Helical" evidence="11">
    <location>
        <begin position="370"/>
        <end position="388"/>
    </location>
</feature>
<feature type="transmembrane region" description="Helical" evidence="11">
    <location>
        <begin position="322"/>
        <end position="350"/>
    </location>
</feature>
<dbReference type="Proteomes" id="UP000296469">
    <property type="component" value="Chromosome"/>
</dbReference>
<dbReference type="PANTHER" id="PTHR48020">
    <property type="entry name" value="PROTON MYO-INOSITOL COTRANSPORTER"/>
    <property type="match status" value="1"/>
</dbReference>
<evidence type="ECO:0000259" key="12">
    <source>
        <dbReference type="PROSITE" id="PS50850"/>
    </source>
</evidence>
<feature type="transmembrane region" description="Helical" evidence="11">
    <location>
        <begin position="243"/>
        <end position="263"/>
    </location>
</feature>
<dbReference type="KEGG" id="celz:E5225_03605"/>
<dbReference type="InterPro" id="IPR036259">
    <property type="entry name" value="MFS_trans_sf"/>
</dbReference>
<evidence type="ECO:0000256" key="3">
    <source>
        <dbReference type="ARBA" id="ARBA00022448"/>
    </source>
</evidence>
<evidence type="ECO:0000256" key="6">
    <source>
        <dbReference type="ARBA" id="ARBA00022692"/>
    </source>
</evidence>
<feature type="transmembrane region" description="Helical" evidence="11">
    <location>
        <begin position="146"/>
        <end position="165"/>
    </location>
</feature>
<keyword evidence="6 11" id="KW-0812">Transmembrane</keyword>
<evidence type="ECO:0000256" key="7">
    <source>
        <dbReference type="ARBA" id="ARBA00022989"/>
    </source>
</evidence>
<evidence type="ECO:0000256" key="2">
    <source>
        <dbReference type="ARBA" id="ARBA00010992"/>
    </source>
</evidence>
<dbReference type="InterPro" id="IPR020846">
    <property type="entry name" value="MFS_dom"/>
</dbReference>
<comment type="similarity">
    <text evidence="2 9">Belongs to the major facilitator superfamily. Sugar transporter (TC 2.A.1.1) family.</text>
</comment>
<dbReference type="Gene3D" id="1.20.1250.20">
    <property type="entry name" value="MFS general substrate transporter like domains"/>
    <property type="match status" value="2"/>
</dbReference>
<evidence type="ECO:0000313" key="14">
    <source>
        <dbReference type="Proteomes" id="UP000296469"/>
    </source>
</evidence>
<dbReference type="SUPFAM" id="SSF103473">
    <property type="entry name" value="MFS general substrate transporter"/>
    <property type="match status" value="1"/>
</dbReference>
<protein>
    <submittedName>
        <fullName evidence="13">MFS transporter</fullName>
    </submittedName>
</protein>
<dbReference type="AlphaFoldDB" id="A0A4P7SLG6"/>
<evidence type="ECO:0000256" key="9">
    <source>
        <dbReference type="RuleBase" id="RU003346"/>
    </source>
</evidence>
<keyword evidence="3 9" id="KW-0813">Transport</keyword>
<dbReference type="EMBL" id="CP039291">
    <property type="protein sequence ID" value="QCB95159.1"/>
    <property type="molecule type" value="Genomic_DNA"/>
</dbReference>
<comment type="subcellular location">
    <subcellularLocation>
        <location evidence="1">Cell membrane</location>
        <topology evidence="1">Multi-pass membrane protein</topology>
    </subcellularLocation>
</comment>
<dbReference type="InterPro" id="IPR050814">
    <property type="entry name" value="Myo-inositol_Transporter"/>
</dbReference>
<dbReference type="PANTHER" id="PTHR48020:SF12">
    <property type="entry name" value="PROTON MYO-INOSITOL COTRANSPORTER"/>
    <property type="match status" value="1"/>
</dbReference>
<feature type="transmembrane region" description="Helical" evidence="11">
    <location>
        <begin position="501"/>
        <end position="519"/>
    </location>
</feature>
<feature type="transmembrane region" description="Helical" evidence="11">
    <location>
        <begin position="113"/>
        <end position="134"/>
    </location>
</feature>
<organism evidence="13 14">
    <name type="scientific">Cellulomonas shaoxiangyii</name>
    <dbReference type="NCBI Taxonomy" id="2566013"/>
    <lineage>
        <taxon>Bacteria</taxon>
        <taxon>Bacillati</taxon>
        <taxon>Actinomycetota</taxon>
        <taxon>Actinomycetes</taxon>
        <taxon>Micrococcales</taxon>
        <taxon>Cellulomonadaceae</taxon>
        <taxon>Cellulomonas</taxon>
    </lineage>
</organism>
<evidence type="ECO:0000256" key="11">
    <source>
        <dbReference type="SAM" id="Phobius"/>
    </source>
</evidence>
<keyword evidence="14" id="KW-1185">Reference proteome</keyword>
<accession>A0A4P7SLG6</accession>
<feature type="domain" description="Major facilitator superfamily (MFS) profile" evidence="12">
    <location>
        <begin position="80"/>
        <end position="523"/>
    </location>
</feature>
<keyword evidence="7 11" id="KW-1133">Transmembrane helix</keyword>
<feature type="transmembrane region" description="Helical" evidence="11">
    <location>
        <begin position="469"/>
        <end position="489"/>
    </location>
</feature>
<dbReference type="PRINTS" id="PR00171">
    <property type="entry name" value="SUGRTRNSPORT"/>
</dbReference>
<feature type="transmembrane region" description="Helical" evidence="11">
    <location>
        <begin position="430"/>
        <end position="457"/>
    </location>
</feature>
<dbReference type="GO" id="GO:0022857">
    <property type="term" value="F:transmembrane transporter activity"/>
    <property type="evidence" value="ECO:0007669"/>
    <property type="project" value="InterPro"/>
</dbReference>
<feature type="transmembrane region" description="Helical" evidence="11">
    <location>
        <begin position="204"/>
        <end position="223"/>
    </location>
</feature>
<feature type="compositionally biased region" description="Polar residues" evidence="10">
    <location>
        <begin position="32"/>
        <end position="44"/>
    </location>
</feature>
<sequence length="542" mass="57608">MHPRTGTCHRPTGRSPPDRPRRRAPRAARGAQVQSEGDQAVRSVSGSYGGWTMSGAASHGATPSGAGGARSRHAGKAVALSVAAAVGGFLFGFDSSVINGAVDAVQGQFDLSGVVTGFVVAIALLGSAFGAWLGGRLSDRWGRTRVMVLGAILFFVSSVLSGLAFSAWDLALWRVVAGIGIGIASVIAPAYIAEIAPARLRGRLGSLQQLAITLGIFAALLSDQLLATSAGGAAAELWLGQEAWRWMFLVGVVPAAVYGVLALRIPESPRYLVSQGRRDEAIAVLHDVLPPDEDATQRVEEIEQTIRTDQLLAHQASLRGPVLGLLPVVWVGIMLSVFQQFVGINVIFYYSTTLWQAVGFDEGQSFTTSTITSVTNVLVTFIAIALIDKVGRRPLLLIGSAGMTLSLALVGIAFMNSVGTGDNVSLPDPWGVVAVVAANAFVVFFGATWGPLVWVLLGEMFPNRIRAAALGVAASAQWIANFLITVSFPELLERFGATVPYFMYATFALISFFFVLTKVPETKNIQLEDMEGLQVERRRPRT</sequence>
<feature type="transmembrane region" description="Helical" evidence="11">
    <location>
        <begin position="77"/>
        <end position="93"/>
    </location>
</feature>
<dbReference type="InterPro" id="IPR047984">
    <property type="entry name" value="XylE-like"/>
</dbReference>
<dbReference type="InterPro" id="IPR005828">
    <property type="entry name" value="MFS_sugar_transport-like"/>
</dbReference>
<dbReference type="PROSITE" id="PS00216">
    <property type="entry name" value="SUGAR_TRANSPORT_1"/>
    <property type="match status" value="1"/>
</dbReference>
<keyword evidence="5" id="KW-0762">Sugar transport</keyword>
<evidence type="ECO:0000313" key="13">
    <source>
        <dbReference type="EMBL" id="QCB95159.1"/>
    </source>
</evidence>
<dbReference type="OrthoDB" id="4008739at2"/>
<dbReference type="NCBIfam" id="TIGR00879">
    <property type="entry name" value="SP"/>
    <property type="match status" value="1"/>
</dbReference>
<feature type="transmembrane region" description="Helical" evidence="11">
    <location>
        <begin position="395"/>
        <end position="418"/>
    </location>
</feature>
<evidence type="ECO:0000256" key="1">
    <source>
        <dbReference type="ARBA" id="ARBA00004651"/>
    </source>
</evidence>
<dbReference type="InterPro" id="IPR003663">
    <property type="entry name" value="Sugar/inositol_transpt"/>
</dbReference>
<dbReference type="PROSITE" id="PS00217">
    <property type="entry name" value="SUGAR_TRANSPORT_2"/>
    <property type="match status" value="1"/>
</dbReference>
<name>A0A4P7SLG6_9CELL</name>
<dbReference type="GO" id="GO:0005886">
    <property type="term" value="C:plasma membrane"/>
    <property type="evidence" value="ECO:0007669"/>
    <property type="project" value="UniProtKB-SubCell"/>
</dbReference>
<feature type="transmembrane region" description="Helical" evidence="11">
    <location>
        <begin position="171"/>
        <end position="192"/>
    </location>
</feature>
<dbReference type="InterPro" id="IPR005829">
    <property type="entry name" value="Sugar_transporter_CS"/>
</dbReference>
<dbReference type="PROSITE" id="PS50850">
    <property type="entry name" value="MFS"/>
    <property type="match status" value="1"/>
</dbReference>
<keyword evidence="4" id="KW-1003">Cell membrane</keyword>
<dbReference type="FunFam" id="1.20.1250.20:FF:000122">
    <property type="entry name" value="D-xylose transporter XylE"/>
    <property type="match status" value="1"/>
</dbReference>
<evidence type="ECO:0000256" key="4">
    <source>
        <dbReference type="ARBA" id="ARBA00022475"/>
    </source>
</evidence>
<proteinExistence type="inferred from homology"/>
<dbReference type="Pfam" id="PF00083">
    <property type="entry name" value="Sugar_tr"/>
    <property type="match status" value="1"/>
</dbReference>
<reference evidence="13 14" key="1">
    <citation type="submission" date="2019-04" db="EMBL/GenBank/DDBJ databases">
        <title>Isolation and identification of Cellulomonas shaoxiangyii sp. Nov. isolated from feces of the Tibetan antelopes (Pantholops hodgsonii) in the Qinghai-Tibet plateau of China.</title>
        <authorList>
            <person name="Tian Z."/>
        </authorList>
    </citation>
    <scope>NUCLEOTIDE SEQUENCE [LARGE SCALE GENOMIC DNA]</scope>
    <source>
        <strain evidence="13 14">Z28</strain>
    </source>
</reference>
<gene>
    <name evidence="13" type="ORF">E5225_03605</name>
</gene>
<evidence type="ECO:0000256" key="8">
    <source>
        <dbReference type="ARBA" id="ARBA00023136"/>
    </source>
</evidence>
<evidence type="ECO:0000256" key="5">
    <source>
        <dbReference type="ARBA" id="ARBA00022597"/>
    </source>
</evidence>
<keyword evidence="8 11" id="KW-0472">Membrane</keyword>